<dbReference type="PANTHER" id="PTHR11075">
    <property type="entry name" value="PEPTIDE CHAIN RELEASE FACTOR"/>
    <property type="match status" value="1"/>
</dbReference>
<accession>A0A9W8MY19</accession>
<gene>
    <name evidence="1" type="ORF">NLJ89_g2514</name>
</gene>
<dbReference type="Proteomes" id="UP001148786">
    <property type="component" value="Unassembled WGS sequence"/>
</dbReference>
<dbReference type="GO" id="GO:0005762">
    <property type="term" value="C:mitochondrial large ribosomal subunit"/>
    <property type="evidence" value="ECO:0007669"/>
    <property type="project" value="TreeGrafter"/>
</dbReference>
<dbReference type="GO" id="GO:0016150">
    <property type="term" value="F:translation release factor activity, codon nonspecific"/>
    <property type="evidence" value="ECO:0007669"/>
    <property type="project" value="TreeGrafter"/>
</dbReference>
<sequence>MYEHFELLMRFILPMIRVTFQPHYVASSHSLLITSTVHRSQSQNVEDCLDKLHTIVLQAASNLVKNPTPPEQKKKVQDLIKADKVRWKEEKMKRSTIKQARSAKHGFDD</sequence>
<name>A0A9W8MY19_9AGAR</name>
<reference evidence="1" key="1">
    <citation type="submission" date="2022-07" db="EMBL/GenBank/DDBJ databases">
        <title>Genome Sequence of Agrocybe chaxingu.</title>
        <authorList>
            <person name="Buettner E."/>
        </authorList>
    </citation>
    <scope>NUCLEOTIDE SEQUENCE</scope>
    <source>
        <strain evidence="1">MP-N11</strain>
    </source>
</reference>
<dbReference type="GO" id="GO:0070126">
    <property type="term" value="P:mitochondrial translational termination"/>
    <property type="evidence" value="ECO:0007669"/>
    <property type="project" value="TreeGrafter"/>
</dbReference>
<dbReference type="EMBL" id="JANKHO010000157">
    <property type="protein sequence ID" value="KAJ3514191.1"/>
    <property type="molecule type" value="Genomic_DNA"/>
</dbReference>
<organism evidence="1 2">
    <name type="scientific">Agrocybe chaxingu</name>
    <dbReference type="NCBI Taxonomy" id="84603"/>
    <lineage>
        <taxon>Eukaryota</taxon>
        <taxon>Fungi</taxon>
        <taxon>Dikarya</taxon>
        <taxon>Basidiomycota</taxon>
        <taxon>Agaricomycotina</taxon>
        <taxon>Agaricomycetes</taxon>
        <taxon>Agaricomycetidae</taxon>
        <taxon>Agaricales</taxon>
        <taxon>Agaricineae</taxon>
        <taxon>Strophariaceae</taxon>
        <taxon>Agrocybe</taxon>
    </lineage>
</organism>
<keyword evidence="2" id="KW-1185">Reference proteome</keyword>
<dbReference type="PANTHER" id="PTHR11075:SF54">
    <property type="entry name" value="LARGE RIBOSOMAL SUBUNIT PROTEIN ML62"/>
    <property type="match status" value="1"/>
</dbReference>
<comment type="caution">
    <text evidence="1">The sequence shown here is derived from an EMBL/GenBank/DDBJ whole genome shotgun (WGS) entry which is preliminary data.</text>
</comment>
<proteinExistence type="predicted"/>
<evidence type="ECO:0000313" key="2">
    <source>
        <dbReference type="Proteomes" id="UP001148786"/>
    </source>
</evidence>
<dbReference type="InterPro" id="IPR052104">
    <property type="entry name" value="Mito_Release_Factor_mL62"/>
</dbReference>
<dbReference type="OrthoDB" id="270639at2759"/>
<protein>
    <submittedName>
        <fullName evidence="1">Uncharacterized protein</fullName>
    </submittedName>
</protein>
<evidence type="ECO:0000313" key="1">
    <source>
        <dbReference type="EMBL" id="KAJ3514191.1"/>
    </source>
</evidence>
<dbReference type="AlphaFoldDB" id="A0A9W8MY19"/>
<dbReference type="Gene3D" id="3.30.160.20">
    <property type="match status" value="1"/>
</dbReference>
<dbReference type="GO" id="GO:0004045">
    <property type="term" value="F:peptidyl-tRNA hydrolase activity"/>
    <property type="evidence" value="ECO:0007669"/>
    <property type="project" value="TreeGrafter"/>
</dbReference>